<feature type="transmembrane region" description="Helical" evidence="1">
    <location>
        <begin position="220"/>
        <end position="239"/>
    </location>
</feature>
<dbReference type="AlphaFoldDB" id="A0A6I8MF98"/>
<proteinExistence type="predicted"/>
<reference evidence="2 3" key="1">
    <citation type="submission" date="2019-11" db="EMBL/GenBank/DDBJ databases">
        <authorList>
            <person name="Brisse S."/>
        </authorList>
    </citation>
    <scope>NUCLEOTIDE SEQUENCE [LARGE SCALE GENOMIC DNA]</scope>
    <source>
        <strain evidence="2">FRC0190</strain>
    </source>
</reference>
<dbReference type="Proteomes" id="UP000423525">
    <property type="component" value="Chromosome"/>
</dbReference>
<name>A0A6I8MF98_9CORY</name>
<protein>
    <submittedName>
        <fullName evidence="2">Uncharacterized protein</fullName>
    </submittedName>
</protein>
<dbReference type="KEGG" id="crf:FRC0190_00921"/>
<evidence type="ECO:0000313" key="3">
    <source>
        <dbReference type="Proteomes" id="UP000423525"/>
    </source>
</evidence>
<keyword evidence="1" id="KW-0812">Transmembrane</keyword>
<feature type="transmembrane region" description="Helical" evidence="1">
    <location>
        <begin position="115"/>
        <end position="137"/>
    </location>
</feature>
<feature type="transmembrane region" description="Helical" evidence="1">
    <location>
        <begin position="190"/>
        <end position="213"/>
    </location>
</feature>
<sequence length="382" mass="41192">MWKFPRSHWIKRPSLWCCVGALLVCFLPLSQWTVVAYTPSILANATIVFYIIIPAMAVAVAWEASRFRPVIGVVANSVRKILLDRLLWFALFPPLAYTTSVIFLAGNLTALNSSIFIGMLGYSCILGIGWVVVGTVIGFSLRPAISVGLAGVLSYGWYALLPSMIAPGAIRRLSGDFLACCSLDADLDRRAAVIAGGVILGVSMLSIALFSLIKVQSSKTLPVMACCAGVALIVISAVANHSLTDNGLIARNRADLVCIDGVCAWPEIPKDSIALNARAREKFAEIIPNEWSEYATAPVVWGETDDQSSIEFSGQRTLPGVLGDYVDYVGSIELARTGIEICGTPLEKIGIVRSGLAWNPEELVSIEAVEHRLEHSLCPTRL</sequence>
<keyword evidence="1" id="KW-1133">Transmembrane helix</keyword>
<organism evidence="2 3">
    <name type="scientific">Corynebacterium rouxii</name>
    <dbReference type="NCBI Taxonomy" id="2719119"/>
    <lineage>
        <taxon>Bacteria</taxon>
        <taxon>Bacillati</taxon>
        <taxon>Actinomycetota</taxon>
        <taxon>Actinomycetes</taxon>
        <taxon>Mycobacteriales</taxon>
        <taxon>Corynebacteriaceae</taxon>
        <taxon>Corynebacterium</taxon>
    </lineage>
</organism>
<gene>
    <name evidence="2" type="ORF">FRC0190_00921</name>
</gene>
<dbReference type="RefSeq" id="WP_155872273.1">
    <property type="nucleotide sequence ID" value="NZ_CP168248.1"/>
</dbReference>
<evidence type="ECO:0000256" key="1">
    <source>
        <dbReference type="SAM" id="Phobius"/>
    </source>
</evidence>
<dbReference type="EMBL" id="LR738855">
    <property type="protein sequence ID" value="VZH84931.1"/>
    <property type="molecule type" value="Genomic_DNA"/>
</dbReference>
<accession>A0A6I8MF98</accession>
<feature type="transmembrane region" description="Helical" evidence="1">
    <location>
        <begin position="46"/>
        <end position="65"/>
    </location>
</feature>
<feature type="transmembrane region" description="Helical" evidence="1">
    <location>
        <begin position="149"/>
        <end position="170"/>
    </location>
</feature>
<keyword evidence="1" id="KW-0472">Membrane</keyword>
<feature type="transmembrane region" description="Helical" evidence="1">
    <location>
        <begin position="86"/>
        <end position="109"/>
    </location>
</feature>
<evidence type="ECO:0000313" key="2">
    <source>
        <dbReference type="EMBL" id="VZH84931.1"/>
    </source>
</evidence>